<evidence type="ECO:0000256" key="2">
    <source>
        <dbReference type="ARBA" id="ARBA00012652"/>
    </source>
</evidence>
<feature type="non-terminal residue" evidence="7">
    <location>
        <position position="1"/>
    </location>
</feature>
<reference evidence="7" key="1">
    <citation type="submission" date="2021-02" db="EMBL/GenBank/DDBJ databases">
        <authorList>
            <person name="Nowell W R."/>
        </authorList>
    </citation>
    <scope>NUCLEOTIDE SEQUENCE</scope>
</reference>
<dbReference type="InterPro" id="IPR001810">
    <property type="entry name" value="F-box_dom"/>
</dbReference>
<dbReference type="Proteomes" id="UP000663828">
    <property type="component" value="Unassembled WGS sequence"/>
</dbReference>
<feature type="compositionally biased region" description="Basic and acidic residues" evidence="4">
    <location>
        <begin position="1491"/>
        <end position="1500"/>
    </location>
</feature>
<dbReference type="InterPro" id="IPR035398">
    <property type="entry name" value="Bac_rhamnosid_C"/>
</dbReference>
<dbReference type="Gene3D" id="2.60.420.10">
    <property type="entry name" value="Maltose phosphorylase, domain 3"/>
    <property type="match status" value="1"/>
</dbReference>
<proteinExistence type="predicted"/>
<feature type="domain" description="F-box" evidence="6">
    <location>
        <begin position="3"/>
        <end position="51"/>
    </location>
</feature>
<dbReference type="SUPFAM" id="SSF81383">
    <property type="entry name" value="F-box domain"/>
    <property type="match status" value="1"/>
</dbReference>
<evidence type="ECO:0000313" key="8">
    <source>
        <dbReference type="Proteomes" id="UP000663828"/>
    </source>
</evidence>
<evidence type="ECO:0000256" key="1">
    <source>
        <dbReference type="ARBA" id="ARBA00001445"/>
    </source>
</evidence>
<feature type="region of interest" description="Disordered" evidence="4">
    <location>
        <begin position="1471"/>
        <end position="1500"/>
    </location>
</feature>
<comment type="caution">
    <text evidence="7">The sequence shown here is derived from an EMBL/GenBank/DDBJ whole genome shotgun (WGS) entry which is preliminary data.</text>
</comment>
<dbReference type="PANTHER" id="PTHR33307">
    <property type="entry name" value="ALPHA-RHAMNOSIDASE (EUROFUNG)"/>
    <property type="match status" value="1"/>
</dbReference>
<keyword evidence="8" id="KW-1185">Reference proteome</keyword>
<keyword evidence="5" id="KW-0812">Transmembrane</keyword>
<dbReference type="EMBL" id="CAJNOR010003795">
    <property type="protein sequence ID" value="CAF1448309.1"/>
    <property type="molecule type" value="Genomic_DNA"/>
</dbReference>
<dbReference type="Pfam" id="PF25788">
    <property type="entry name" value="Ig_Rha78A_N"/>
    <property type="match status" value="1"/>
</dbReference>
<dbReference type="Pfam" id="PF08531">
    <property type="entry name" value="Bac_rhamnosid_N"/>
    <property type="match status" value="1"/>
</dbReference>
<dbReference type="SUPFAM" id="SSF48208">
    <property type="entry name" value="Six-hairpin glycosidases"/>
    <property type="match status" value="1"/>
</dbReference>
<sequence>MSTTWFDRLPAEIIFQIFRYLSTNDIVYTFTHVNERFYRLLIANSQDYLKICLPKHNFQEWAAICSDIGSHVDSLIIDTSEIPFSLSYFSNLKRLSISCTLSNDQWKLIIDSQQFNQLKSFKLIKPRFIDYDNERDMKINHICMLSQFWNGDNSLEAIDYSPVIIQFPLLIRHRFRTNESLHSLRIALNVFTDIFTLLPFTPNLAYLNLQTYPPIQFKTNAEELKLKLKEFHLKFYNESGRMIYFDRLLDVINQISSTLVCLSLNLSESFLDCGTDSVPFDHLKLKQYMETMNKLSEFHMYAKLQPNQTKQNQRILLDLKKQQMLSDRNVFFGVHNNYFYTLPFYFDYLHEIDSNFHENLQNPGESWHNVRYVHLNFTLHYDEHIISVLKSKMPKLMAILWRKEYQSNRPYDEMRNMMANYIRIFHSNHQDFSSDSKKDCLSPCLLIFQIVLLAKNLQGLSVCASPRPQHIRIDHHDVDTHPDLVVETPIFSWTIDDEEHLCNGTLIRGIYQTAYQITITQLNSFYLPEEGSQLVYDSDRVSSNVAINILCTNLTLTSDTRYRYSIQYWSSTGAVSQLVTGRFRTPLFNPKYEFTANWIGSRQINMNELRREFYISQDILSATVFMSGMGYGVLYVNGINVDPSRRFDPGWTTYTQRVLYVSYDITKFLQSRTLNCVGVQLGLGFYTHEQWGGGVPAPAPEVFGPPARLLIQLNLMFTDRSTMNISGDTTWLGREGAHRKDSIYMGTFYDSRAERYNWSTPGFVDPYSLWLNASFIESPLSSATGQLTYQSMDPIRISPYALHIATSAVRTSHKSMPPGVIGGNIVDGGVFNATAIPNQQVPTYDVSQNIAGYCTLTISGRKGMSVATRHAELLNAPGTNGIQYQGLNQANYQIITASDDFIIQGTPHEVLTPLFTYHGFRYISIFANYINIESVVCAAIHSETKLIGNFTSSSLTLNQIQHNILWSQMSNIMSIVTDCSQRQERRGWLGDAALSVDVALFNFDLYGLYVNTLQNIADVQHDDGSIPDTAPYSVGGYVADPSWAHAYPEIAWRLYQHYNDTVAVKKHYLGIQRWVDYLTNRAQKSGLGNMYFAYGDWETPVHYPVTNSSLVSAFSYLSDVQTMITLSKILNNQTNIDKYSKLYDQLALDFHSAFYNPQVNGYAEGYQTANVLALRLPNVVPTNLRTSVIKALVDNIVQNGNHSTTGIVGTAALYPVLTDAGYHDIAVTIATQTTYPSFGYMFNNNVQNATTNWETYHALIEGQGGTDSLNHHMFNSIGAWFYRYLAGIQLDGFSNDLIIHPRLTSVLFTVEAEVHTVNGPILVSWERDVNNKTVSYNITIPHSLHAMVTFEPIESSIRCVSIEESGILTWQRSASLLDTKVNGIVWIRRDTKIKGAMLARVQSGSYQWKMSLTLVERTWREIRDRIFRRYLGRLIKRLFGLYISLLFVYIPSLVYYAVTLGKPNETYQKQKRLRAKQVDESDPSSPYRAIESLEKLHEQP</sequence>
<keyword evidence="3" id="KW-0378">Hydrolase</keyword>
<evidence type="ECO:0000256" key="5">
    <source>
        <dbReference type="SAM" id="Phobius"/>
    </source>
</evidence>
<keyword evidence="5" id="KW-1133">Transmembrane helix</keyword>
<dbReference type="Pfam" id="PF17390">
    <property type="entry name" value="Bac_rhamnosid_C"/>
    <property type="match status" value="1"/>
</dbReference>
<organism evidence="7 8">
    <name type="scientific">Adineta ricciae</name>
    <name type="common">Rotifer</name>
    <dbReference type="NCBI Taxonomy" id="249248"/>
    <lineage>
        <taxon>Eukaryota</taxon>
        <taxon>Metazoa</taxon>
        <taxon>Spiralia</taxon>
        <taxon>Gnathifera</taxon>
        <taxon>Rotifera</taxon>
        <taxon>Eurotatoria</taxon>
        <taxon>Bdelloidea</taxon>
        <taxon>Adinetida</taxon>
        <taxon>Adinetidae</taxon>
        <taxon>Adineta</taxon>
    </lineage>
</organism>
<feature type="transmembrane region" description="Helical" evidence="5">
    <location>
        <begin position="1438"/>
        <end position="1458"/>
    </location>
</feature>
<evidence type="ECO:0000256" key="3">
    <source>
        <dbReference type="ARBA" id="ARBA00022801"/>
    </source>
</evidence>
<dbReference type="InterPro" id="IPR008902">
    <property type="entry name" value="Rhamnosid_concanavalin"/>
</dbReference>
<comment type="catalytic activity">
    <reaction evidence="1">
        <text>Hydrolysis of terminal non-reducing alpha-L-rhamnose residues in alpha-L-rhamnosides.</text>
        <dbReference type="EC" id="3.2.1.40"/>
    </reaction>
</comment>
<dbReference type="Gene3D" id="1.50.10.10">
    <property type="match status" value="1"/>
</dbReference>
<keyword evidence="5" id="KW-0472">Membrane</keyword>
<name>A0A815PFR9_ADIRI</name>
<dbReference type="Pfam" id="PF17389">
    <property type="entry name" value="Bac_rhamnosid6H"/>
    <property type="match status" value="1"/>
</dbReference>
<dbReference type="InterPro" id="IPR013737">
    <property type="entry name" value="Bac_rhamnosid_N"/>
</dbReference>
<dbReference type="Gene3D" id="2.60.120.260">
    <property type="entry name" value="Galactose-binding domain-like"/>
    <property type="match status" value="2"/>
</dbReference>
<protein>
    <recommendedName>
        <fullName evidence="2">alpha-L-rhamnosidase</fullName>
        <ecNumber evidence="2">3.2.1.40</ecNumber>
    </recommendedName>
</protein>
<dbReference type="Gene3D" id="2.60.40.10">
    <property type="entry name" value="Immunoglobulins"/>
    <property type="match status" value="1"/>
</dbReference>
<dbReference type="InterPro" id="IPR008928">
    <property type="entry name" value="6-hairpin_glycosidase_sf"/>
</dbReference>
<dbReference type="InterPro" id="IPR013783">
    <property type="entry name" value="Ig-like_fold"/>
</dbReference>
<dbReference type="InterPro" id="IPR016007">
    <property type="entry name" value="Alpha_rhamnosid"/>
</dbReference>
<dbReference type="InterPro" id="IPR012341">
    <property type="entry name" value="6hp_glycosidase-like_sf"/>
</dbReference>
<evidence type="ECO:0000259" key="6">
    <source>
        <dbReference type="PROSITE" id="PS50181"/>
    </source>
</evidence>
<dbReference type="InterPro" id="IPR036047">
    <property type="entry name" value="F-box-like_dom_sf"/>
</dbReference>
<dbReference type="InterPro" id="IPR035396">
    <property type="entry name" value="Bac_rhamnosid6H"/>
</dbReference>
<evidence type="ECO:0000313" key="7">
    <source>
        <dbReference type="EMBL" id="CAF1448309.1"/>
    </source>
</evidence>
<dbReference type="EC" id="3.2.1.40" evidence="2"/>
<dbReference type="Pfam" id="PF05592">
    <property type="entry name" value="Bac_rhamnosid"/>
    <property type="match status" value="1"/>
</dbReference>
<dbReference type="PANTHER" id="PTHR33307:SF6">
    <property type="entry name" value="ALPHA-RHAMNOSIDASE (EUROFUNG)-RELATED"/>
    <property type="match status" value="1"/>
</dbReference>
<accession>A0A815PFR9</accession>
<dbReference type="GO" id="GO:0030596">
    <property type="term" value="F:alpha-L-rhamnosidase activity"/>
    <property type="evidence" value="ECO:0007669"/>
    <property type="project" value="UniProtKB-EC"/>
</dbReference>
<evidence type="ECO:0000256" key="4">
    <source>
        <dbReference type="SAM" id="MobiDB-lite"/>
    </source>
</evidence>
<dbReference type="GO" id="GO:0005975">
    <property type="term" value="P:carbohydrate metabolic process"/>
    <property type="evidence" value="ECO:0007669"/>
    <property type="project" value="InterPro"/>
</dbReference>
<dbReference type="PROSITE" id="PS50181">
    <property type="entry name" value="FBOX"/>
    <property type="match status" value="1"/>
</dbReference>
<gene>
    <name evidence="7" type="ORF">XAT740_LOCUS36724</name>
</gene>